<accession>A0A2P8DRE9</accession>
<dbReference type="InterPro" id="IPR003793">
    <property type="entry name" value="UPF0166"/>
</dbReference>
<reference evidence="2 3" key="1">
    <citation type="submission" date="2018-03" db="EMBL/GenBank/DDBJ databases">
        <title>Genomic Encyclopedia of Archaeal and Bacterial Type Strains, Phase II (KMG-II): from individual species to whole genera.</title>
        <authorList>
            <person name="Goeker M."/>
        </authorList>
    </citation>
    <scope>NUCLEOTIDE SEQUENCE [LARGE SCALE GENOMIC DNA]</scope>
    <source>
        <strain evidence="2 3">DSM 45211</strain>
    </source>
</reference>
<proteinExistence type="inferred from homology"/>
<dbReference type="InterPro" id="IPR011322">
    <property type="entry name" value="N-reg_PII-like_a/b"/>
</dbReference>
<sequence>MTLIGKARRLTVVVGEDGTWHGKPLYSEIVHLAHAAGLAGASVFRGVVGYVGRGPGAGTDAS</sequence>
<evidence type="ECO:0000313" key="2">
    <source>
        <dbReference type="EMBL" id="PSK99793.1"/>
    </source>
</evidence>
<comment type="similarity">
    <text evidence="1">Belongs to the UPF0166 family.</text>
</comment>
<evidence type="ECO:0000256" key="1">
    <source>
        <dbReference type="ARBA" id="ARBA00010554"/>
    </source>
</evidence>
<dbReference type="Gene3D" id="3.30.70.120">
    <property type="match status" value="1"/>
</dbReference>
<comment type="caution">
    <text evidence="2">The sequence shown here is derived from an EMBL/GenBank/DDBJ whole genome shotgun (WGS) entry which is preliminary data.</text>
</comment>
<dbReference type="Pfam" id="PF02641">
    <property type="entry name" value="DUF190"/>
    <property type="match status" value="1"/>
</dbReference>
<name>A0A2P8DRE9_9ACTN</name>
<dbReference type="SUPFAM" id="SSF54913">
    <property type="entry name" value="GlnB-like"/>
    <property type="match status" value="1"/>
</dbReference>
<dbReference type="OrthoDB" id="9795599at2"/>
<dbReference type="Proteomes" id="UP000243528">
    <property type="component" value="Unassembled WGS sequence"/>
</dbReference>
<dbReference type="InterPro" id="IPR015867">
    <property type="entry name" value="N-reg_PII/ATP_PRibTrfase_C"/>
</dbReference>
<dbReference type="EMBL" id="PYGE01000017">
    <property type="protein sequence ID" value="PSK99793.1"/>
    <property type="molecule type" value="Genomic_DNA"/>
</dbReference>
<evidence type="ECO:0000313" key="3">
    <source>
        <dbReference type="Proteomes" id="UP000243528"/>
    </source>
</evidence>
<gene>
    <name evidence="2" type="ORF">CLV30_11796</name>
</gene>
<keyword evidence="3" id="KW-1185">Reference proteome</keyword>
<protein>
    <submittedName>
        <fullName evidence="2">Uncharacterized protein DUF190</fullName>
    </submittedName>
</protein>
<organism evidence="2 3">
    <name type="scientific">Haloactinopolyspora alba</name>
    <dbReference type="NCBI Taxonomy" id="648780"/>
    <lineage>
        <taxon>Bacteria</taxon>
        <taxon>Bacillati</taxon>
        <taxon>Actinomycetota</taxon>
        <taxon>Actinomycetes</taxon>
        <taxon>Jiangellales</taxon>
        <taxon>Jiangellaceae</taxon>
        <taxon>Haloactinopolyspora</taxon>
    </lineage>
</organism>
<dbReference type="AlphaFoldDB" id="A0A2P8DRE9"/>